<name>A0A918BAM5_9ACTN</name>
<dbReference type="AlphaFoldDB" id="A0A918BAM5"/>
<organism evidence="1 2">
    <name type="scientific">Streptomyces ruber</name>
    <dbReference type="NCBI Taxonomy" id="83378"/>
    <lineage>
        <taxon>Bacteria</taxon>
        <taxon>Bacillati</taxon>
        <taxon>Actinomycetota</taxon>
        <taxon>Actinomycetes</taxon>
        <taxon>Kitasatosporales</taxon>
        <taxon>Streptomycetaceae</taxon>
        <taxon>Streptomyces</taxon>
    </lineage>
</organism>
<proteinExistence type="predicted"/>
<reference evidence="1" key="2">
    <citation type="submission" date="2020-09" db="EMBL/GenBank/DDBJ databases">
        <authorList>
            <person name="Sun Q."/>
            <person name="Ohkuma M."/>
        </authorList>
    </citation>
    <scope>NUCLEOTIDE SEQUENCE</scope>
    <source>
        <strain evidence="1">JCM 3131</strain>
    </source>
</reference>
<gene>
    <name evidence="1" type="ORF">GCM10010145_22760</name>
</gene>
<sequence length="67" mass="7244">MPASAQTPGVAVDLGEELGDVGRSHLCAQGLVHQGISKRNMQDRAMWGYVPEEYPRHSAPATRVPNC</sequence>
<evidence type="ECO:0000313" key="2">
    <source>
        <dbReference type="Proteomes" id="UP000620156"/>
    </source>
</evidence>
<dbReference type="EMBL" id="BMQK01000003">
    <property type="protein sequence ID" value="GGQ52727.1"/>
    <property type="molecule type" value="Genomic_DNA"/>
</dbReference>
<comment type="caution">
    <text evidence="1">The sequence shown here is derived from an EMBL/GenBank/DDBJ whole genome shotgun (WGS) entry which is preliminary data.</text>
</comment>
<reference evidence="1" key="1">
    <citation type="journal article" date="2014" name="Int. J. Syst. Evol. Microbiol.">
        <title>Complete genome sequence of Corynebacterium casei LMG S-19264T (=DSM 44701T), isolated from a smear-ripened cheese.</title>
        <authorList>
            <consortium name="US DOE Joint Genome Institute (JGI-PGF)"/>
            <person name="Walter F."/>
            <person name="Albersmeier A."/>
            <person name="Kalinowski J."/>
            <person name="Ruckert C."/>
        </authorList>
    </citation>
    <scope>NUCLEOTIDE SEQUENCE</scope>
    <source>
        <strain evidence="1">JCM 3131</strain>
    </source>
</reference>
<evidence type="ECO:0000313" key="1">
    <source>
        <dbReference type="EMBL" id="GGQ52727.1"/>
    </source>
</evidence>
<accession>A0A918BAM5</accession>
<dbReference type="Proteomes" id="UP000620156">
    <property type="component" value="Unassembled WGS sequence"/>
</dbReference>
<keyword evidence="2" id="KW-1185">Reference proteome</keyword>
<protein>
    <submittedName>
        <fullName evidence="1">Uncharacterized protein</fullName>
    </submittedName>
</protein>